<keyword evidence="2" id="KW-1185">Reference proteome</keyword>
<name>A0A4C1TD31_EUMVA</name>
<dbReference type="Proteomes" id="UP000299102">
    <property type="component" value="Unassembled WGS sequence"/>
</dbReference>
<gene>
    <name evidence="1" type="ORF">EVAR_92977_1</name>
</gene>
<dbReference type="EMBL" id="BGZK01000046">
    <property type="protein sequence ID" value="GBP11490.1"/>
    <property type="molecule type" value="Genomic_DNA"/>
</dbReference>
<reference evidence="1 2" key="1">
    <citation type="journal article" date="2019" name="Commun. Biol.">
        <title>The bagworm genome reveals a unique fibroin gene that provides high tensile strength.</title>
        <authorList>
            <person name="Kono N."/>
            <person name="Nakamura H."/>
            <person name="Ohtoshi R."/>
            <person name="Tomita M."/>
            <person name="Numata K."/>
            <person name="Arakawa K."/>
        </authorList>
    </citation>
    <scope>NUCLEOTIDE SEQUENCE [LARGE SCALE GENOMIC DNA]</scope>
</reference>
<comment type="caution">
    <text evidence="1">The sequence shown here is derived from an EMBL/GenBank/DDBJ whole genome shotgun (WGS) entry which is preliminary data.</text>
</comment>
<evidence type="ECO:0000313" key="1">
    <source>
        <dbReference type="EMBL" id="GBP11490.1"/>
    </source>
</evidence>
<dbReference type="AlphaFoldDB" id="A0A4C1TD31"/>
<evidence type="ECO:0000313" key="2">
    <source>
        <dbReference type="Proteomes" id="UP000299102"/>
    </source>
</evidence>
<sequence length="136" mass="14680">MNPQAEVGFRAGGFFFDARSARRQKLLQLFLALPAARVALGALGPPAARPPPPAARPRPGRVTSAVCVLVQPPRLELSTYIRSLSKPWSATDSGRKSDVRNTGCDPNPQILLRLSEVPACADILLLSETLQKLKEV</sequence>
<protein>
    <submittedName>
        <fullName evidence="1">Uncharacterized protein</fullName>
    </submittedName>
</protein>
<proteinExistence type="predicted"/>
<organism evidence="1 2">
    <name type="scientific">Eumeta variegata</name>
    <name type="common">Bagworm moth</name>
    <name type="synonym">Eumeta japonica</name>
    <dbReference type="NCBI Taxonomy" id="151549"/>
    <lineage>
        <taxon>Eukaryota</taxon>
        <taxon>Metazoa</taxon>
        <taxon>Ecdysozoa</taxon>
        <taxon>Arthropoda</taxon>
        <taxon>Hexapoda</taxon>
        <taxon>Insecta</taxon>
        <taxon>Pterygota</taxon>
        <taxon>Neoptera</taxon>
        <taxon>Endopterygota</taxon>
        <taxon>Lepidoptera</taxon>
        <taxon>Glossata</taxon>
        <taxon>Ditrysia</taxon>
        <taxon>Tineoidea</taxon>
        <taxon>Psychidae</taxon>
        <taxon>Oiketicinae</taxon>
        <taxon>Eumeta</taxon>
    </lineage>
</organism>
<accession>A0A4C1TD31</accession>